<dbReference type="EMBL" id="RRYP01005047">
    <property type="protein sequence ID" value="TNV82368.1"/>
    <property type="molecule type" value="Genomic_DNA"/>
</dbReference>
<comment type="caution">
    <text evidence="1">The sequence shown here is derived from an EMBL/GenBank/DDBJ whole genome shotgun (WGS) entry which is preliminary data.</text>
</comment>
<name>A0A8J8T5R3_HALGN</name>
<proteinExistence type="predicted"/>
<reference evidence="1" key="1">
    <citation type="submission" date="2019-06" db="EMBL/GenBank/DDBJ databases">
        <authorList>
            <person name="Zheng W."/>
        </authorList>
    </citation>
    <scope>NUCLEOTIDE SEQUENCE</scope>
    <source>
        <strain evidence="1">QDHG01</strain>
    </source>
</reference>
<dbReference type="AlphaFoldDB" id="A0A8J8T5R3"/>
<evidence type="ECO:0000313" key="1">
    <source>
        <dbReference type="EMBL" id="TNV82368.1"/>
    </source>
</evidence>
<accession>A0A8J8T5R3</accession>
<organism evidence="1 2">
    <name type="scientific">Halteria grandinella</name>
    <dbReference type="NCBI Taxonomy" id="5974"/>
    <lineage>
        <taxon>Eukaryota</taxon>
        <taxon>Sar</taxon>
        <taxon>Alveolata</taxon>
        <taxon>Ciliophora</taxon>
        <taxon>Intramacronucleata</taxon>
        <taxon>Spirotrichea</taxon>
        <taxon>Stichotrichia</taxon>
        <taxon>Sporadotrichida</taxon>
        <taxon>Halteriidae</taxon>
        <taxon>Halteria</taxon>
    </lineage>
</organism>
<gene>
    <name evidence="1" type="ORF">FGO68_gene15854</name>
</gene>
<keyword evidence="2" id="KW-1185">Reference proteome</keyword>
<evidence type="ECO:0000313" key="2">
    <source>
        <dbReference type="Proteomes" id="UP000785679"/>
    </source>
</evidence>
<dbReference type="Proteomes" id="UP000785679">
    <property type="component" value="Unassembled WGS sequence"/>
</dbReference>
<sequence>MPNSLNRLKNFPKKRTIDHPIILFLNLRQLVFALFHWSKIEVDCGIFIVSTKRFQGSWIFKHCLVGELSKGFENVEVQHQNQLHSGQQLE</sequence>
<protein>
    <submittedName>
        <fullName evidence="1">Uncharacterized protein</fullName>
    </submittedName>
</protein>